<dbReference type="EC" id="2.3.1.48" evidence="4"/>
<name>A0A7J5YBZ4_DISMA</name>
<dbReference type="GO" id="GO:0006357">
    <property type="term" value="P:regulation of transcription by RNA polymerase II"/>
    <property type="evidence" value="ECO:0007669"/>
    <property type="project" value="TreeGrafter"/>
</dbReference>
<dbReference type="Gene3D" id="3.40.630.30">
    <property type="match status" value="1"/>
</dbReference>
<dbReference type="AlphaFoldDB" id="A0A7J5YBZ4"/>
<evidence type="ECO:0000313" key="6">
    <source>
        <dbReference type="EMBL" id="KAF3846974.1"/>
    </source>
</evidence>
<dbReference type="PANTHER" id="PTHR10615:SF161">
    <property type="entry name" value="HISTONE ACETYLTRANSFERASE KAT7"/>
    <property type="match status" value="1"/>
</dbReference>
<keyword evidence="7" id="KW-1185">Reference proteome</keyword>
<comment type="caution">
    <text evidence="6">The sequence shown here is derived from an EMBL/GenBank/DDBJ whole genome shotgun (WGS) entry which is preliminary data.</text>
</comment>
<keyword evidence="2" id="KW-0479">Metal-binding</keyword>
<dbReference type="Pfam" id="PF01853">
    <property type="entry name" value="MOZ_SAS"/>
    <property type="match status" value="1"/>
</dbReference>
<dbReference type="InterPro" id="IPR016181">
    <property type="entry name" value="Acyl_CoA_acyltransferase"/>
</dbReference>
<dbReference type="EMBL" id="JAAKFY010000014">
    <property type="protein sequence ID" value="KAF3846974.1"/>
    <property type="molecule type" value="Genomic_DNA"/>
</dbReference>
<keyword evidence="4" id="KW-0539">Nucleus</keyword>
<evidence type="ECO:0000313" key="7">
    <source>
        <dbReference type="Proteomes" id="UP000518266"/>
    </source>
</evidence>
<reference evidence="6 7" key="1">
    <citation type="submission" date="2020-03" db="EMBL/GenBank/DDBJ databases">
        <title>Dissostichus mawsoni Genome sequencing and assembly.</title>
        <authorList>
            <person name="Park H."/>
        </authorList>
    </citation>
    <scope>NUCLEOTIDE SEQUENCE [LARGE SCALE GENOMIC DNA]</scope>
    <source>
        <strain evidence="6">DM0001</strain>
        <tissue evidence="6">Muscle</tissue>
    </source>
</reference>
<dbReference type="GO" id="GO:0010485">
    <property type="term" value="F:histone H4 acetyltransferase activity"/>
    <property type="evidence" value="ECO:0007669"/>
    <property type="project" value="TreeGrafter"/>
</dbReference>
<dbReference type="OrthoDB" id="787137at2759"/>
<evidence type="ECO:0000256" key="4">
    <source>
        <dbReference type="RuleBase" id="RU361211"/>
    </source>
</evidence>
<comment type="similarity">
    <text evidence="4">Belongs to the MYST (SAS/MOZ) family.</text>
</comment>
<dbReference type="GO" id="GO:0003682">
    <property type="term" value="F:chromatin binding"/>
    <property type="evidence" value="ECO:0007669"/>
    <property type="project" value="TreeGrafter"/>
</dbReference>
<dbReference type="PROSITE" id="PS51726">
    <property type="entry name" value="MYST_HAT"/>
    <property type="match status" value="1"/>
</dbReference>
<dbReference type="PANTHER" id="PTHR10615">
    <property type="entry name" value="HISTONE ACETYLTRANSFERASE"/>
    <property type="match status" value="1"/>
</dbReference>
<comment type="catalytic activity">
    <reaction evidence="4">
        <text>L-lysyl-[protein] + acetyl-CoA = N(6)-acetyl-L-lysyl-[protein] + CoA + H(+)</text>
        <dbReference type="Rhea" id="RHEA:45948"/>
        <dbReference type="Rhea" id="RHEA-COMP:9752"/>
        <dbReference type="Rhea" id="RHEA-COMP:10731"/>
        <dbReference type="ChEBI" id="CHEBI:15378"/>
        <dbReference type="ChEBI" id="CHEBI:29969"/>
        <dbReference type="ChEBI" id="CHEBI:57287"/>
        <dbReference type="ChEBI" id="CHEBI:57288"/>
        <dbReference type="ChEBI" id="CHEBI:61930"/>
        <dbReference type="EC" id="2.3.1.48"/>
    </reaction>
</comment>
<dbReference type="GO" id="GO:0003712">
    <property type="term" value="F:transcription coregulator activity"/>
    <property type="evidence" value="ECO:0007669"/>
    <property type="project" value="TreeGrafter"/>
</dbReference>
<keyword evidence="2" id="KW-0863">Zinc-finger</keyword>
<dbReference type="GO" id="GO:0008270">
    <property type="term" value="F:zinc ion binding"/>
    <property type="evidence" value="ECO:0007669"/>
    <property type="project" value="UniProtKB-KW"/>
</dbReference>
<protein>
    <recommendedName>
        <fullName evidence="4">Histone acetyltransferase</fullName>
        <ecNumber evidence="4">2.3.1.48</ecNumber>
    </recommendedName>
</protein>
<evidence type="ECO:0000256" key="1">
    <source>
        <dbReference type="ARBA" id="ARBA00022679"/>
    </source>
</evidence>
<comment type="subcellular location">
    <subcellularLocation>
        <location evidence="4">Nucleus</location>
    </subcellularLocation>
</comment>
<feature type="domain" description="MYST-type HAT" evidence="5">
    <location>
        <begin position="1"/>
        <end position="112"/>
    </location>
</feature>
<proteinExistence type="inferred from homology"/>
<evidence type="ECO:0000256" key="3">
    <source>
        <dbReference type="ARBA" id="ARBA00022833"/>
    </source>
</evidence>
<evidence type="ECO:0000256" key="2">
    <source>
        <dbReference type="ARBA" id="ARBA00022771"/>
    </source>
</evidence>
<dbReference type="InterPro" id="IPR050603">
    <property type="entry name" value="MYST_HAT"/>
</dbReference>
<organism evidence="6 7">
    <name type="scientific">Dissostichus mawsoni</name>
    <name type="common">Antarctic cod</name>
    <dbReference type="NCBI Taxonomy" id="36200"/>
    <lineage>
        <taxon>Eukaryota</taxon>
        <taxon>Metazoa</taxon>
        <taxon>Chordata</taxon>
        <taxon>Craniata</taxon>
        <taxon>Vertebrata</taxon>
        <taxon>Euteleostomi</taxon>
        <taxon>Actinopterygii</taxon>
        <taxon>Neopterygii</taxon>
        <taxon>Teleostei</taxon>
        <taxon>Neoteleostei</taxon>
        <taxon>Acanthomorphata</taxon>
        <taxon>Eupercaria</taxon>
        <taxon>Perciformes</taxon>
        <taxon>Notothenioidei</taxon>
        <taxon>Nototheniidae</taxon>
        <taxon>Dissostichus</taxon>
    </lineage>
</organism>
<dbReference type="GO" id="GO:0036409">
    <property type="term" value="C:histone H3-K14 acetyltransferase complex"/>
    <property type="evidence" value="ECO:0007669"/>
    <property type="project" value="TreeGrafter"/>
</dbReference>
<dbReference type="InterPro" id="IPR002717">
    <property type="entry name" value="HAT_MYST-type"/>
</dbReference>
<dbReference type="SUPFAM" id="SSF55729">
    <property type="entry name" value="Acyl-CoA N-acyltransferases (Nat)"/>
    <property type="match status" value="1"/>
</dbReference>
<evidence type="ECO:0000259" key="5">
    <source>
        <dbReference type="PROSITE" id="PS51726"/>
    </source>
</evidence>
<keyword evidence="1" id="KW-0808">Transferase</keyword>
<sequence>MKKRVPNAPNTCTQTTTSKTPASFRASILSGCRSDETQKSGHARVTFCRGNLISSRDEKNSFLNYNVSCILTTPQYTRQGYGKMLIDFTQKLVQLELQQFTWTKQRTKRHIM</sequence>
<accession>A0A7J5YBZ4</accession>
<gene>
    <name evidence="6" type="ORF">F7725_004052</name>
</gene>
<keyword evidence="3" id="KW-0862">Zinc</keyword>
<dbReference type="Proteomes" id="UP000518266">
    <property type="component" value="Unassembled WGS sequence"/>
</dbReference>
<dbReference type="GO" id="GO:0010484">
    <property type="term" value="F:histone H3 acetyltransferase activity"/>
    <property type="evidence" value="ECO:0007669"/>
    <property type="project" value="TreeGrafter"/>
</dbReference>